<proteinExistence type="predicted"/>
<gene>
    <name evidence="2" type="ORF">SAMN05216548_10432</name>
</gene>
<dbReference type="OrthoDB" id="9763644at2"/>
<name>A0A1H9F868_9HYPH</name>
<organism evidence="2 3">
    <name type="scientific">Faunimonas pinastri</name>
    <dbReference type="NCBI Taxonomy" id="1855383"/>
    <lineage>
        <taxon>Bacteria</taxon>
        <taxon>Pseudomonadati</taxon>
        <taxon>Pseudomonadota</taxon>
        <taxon>Alphaproteobacteria</taxon>
        <taxon>Hyphomicrobiales</taxon>
        <taxon>Afifellaceae</taxon>
        <taxon>Faunimonas</taxon>
    </lineage>
</organism>
<dbReference type="Proteomes" id="UP000199647">
    <property type="component" value="Unassembled WGS sequence"/>
</dbReference>
<dbReference type="RefSeq" id="WP_092495921.1">
    <property type="nucleotide sequence ID" value="NZ_FOFG01000004.1"/>
</dbReference>
<accession>A0A1H9F868</accession>
<protein>
    <submittedName>
        <fullName evidence="2">Virus D5 protein-like</fullName>
    </submittedName>
</protein>
<feature type="domain" description="DNA primase/nucleoside triphosphatase C-terminal" evidence="1">
    <location>
        <begin position="61"/>
        <end position="111"/>
    </location>
</feature>
<evidence type="ECO:0000259" key="1">
    <source>
        <dbReference type="Pfam" id="PF03288"/>
    </source>
</evidence>
<dbReference type="EMBL" id="FOFG01000004">
    <property type="protein sequence ID" value="SEQ34121.1"/>
    <property type="molecule type" value="Genomic_DNA"/>
</dbReference>
<evidence type="ECO:0000313" key="2">
    <source>
        <dbReference type="EMBL" id="SEQ34121.1"/>
    </source>
</evidence>
<dbReference type="AlphaFoldDB" id="A0A1H9F868"/>
<evidence type="ECO:0000313" key="3">
    <source>
        <dbReference type="Proteomes" id="UP000199647"/>
    </source>
</evidence>
<reference evidence="2 3" key="1">
    <citation type="submission" date="2016-10" db="EMBL/GenBank/DDBJ databases">
        <authorList>
            <person name="de Groot N.N."/>
        </authorList>
    </citation>
    <scope>NUCLEOTIDE SEQUENCE [LARGE SCALE GENOMIC DNA]</scope>
    <source>
        <strain evidence="2 3">A52C2</strain>
    </source>
</reference>
<sequence>MTENTKLVIDEAGSRAAEQQLVGIVPSDCIPTLVNAVVGAYLTAAARNAIKAEHQPDHRDDPLGHFLSQCMVDEIGHTEKARDMYGAYLDWCRDQDLPPFGEIYFRRALAEEGFQRAEDCPSAYRDVRLKGKPGGEDE</sequence>
<keyword evidence="3" id="KW-1185">Reference proteome</keyword>
<dbReference type="InterPro" id="IPR004968">
    <property type="entry name" value="DNA_primase/NTPase_C"/>
</dbReference>
<dbReference type="STRING" id="1855383.SAMN05216548_10432"/>
<dbReference type="Pfam" id="PF03288">
    <property type="entry name" value="Pox_D5"/>
    <property type="match status" value="1"/>
</dbReference>